<evidence type="ECO:0000313" key="1">
    <source>
        <dbReference type="EMBL" id="PNS22824.1"/>
    </source>
</evidence>
<reference evidence="1" key="2">
    <citation type="submission" date="2017-07" db="EMBL/GenBank/DDBJ databases">
        <title>WGS assembly of Populus trichocarpa.</title>
        <authorList>
            <person name="Tuskan G."/>
            <person name="Difazio S."/>
            <person name="Jansson S."/>
            <person name="Bohlmann J."/>
            <person name="Grigoriev I."/>
            <person name="Hellsten U."/>
            <person name="Putnam N."/>
            <person name="Ralph S."/>
            <person name="Rombauts S."/>
            <person name="Salamov A."/>
            <person name="Schein J."/>
            <person name="Sterck L."/>
            <person name="Aerts A."/>
            <person name="Bhalerao R."/>
            <person name="Bhalerao R."/>
            <person name="Blaudez D."/>
            <person name="Boerjan W."/>
            <person name="Brun A."/>
            <person name="Brunner A."/>
            <person name="Busov V."/>
            <person name="Campbell M."/>
            <person name="Carlson J."/>
            <person name="Chalot M."/>
            <person name="Chapman J."/>
            <person name="Chen G."/>
            <person name="Cooper D."/>
            <person name="Coutinho P."/>
            <person name="Couturier J."/>
            <person name="Covert S."/>
            <person name="Cronk Q."/>
            <person name="Cunningham R."/>
            <person name="Davis J."/>
            <person name="Degroeve S."/>
            <person name="Dejardin A."/>
            <person name="Depamphilis C."/>
            <person name="Detter J."/>
            <person name="Dirks B."/>
            <person name="Dubchak I."/>
            <person name="Duplessis S."/>
            <person name="Ehlting J."/>
            <person name="Ellis B."/>
            <person name="Gendler K."/>
            <person name="Goodstein D."/>
            <person name="Gribskov M."/>
            <person name="Grimwood J."/>
            <person name="Groover A."/>
            <person name="Gunter L."/>
            <person name="Hamberger B."/>
            <person name="Heinze B."/>
            <person name="Helariutta Y."/>
            <person name="Henrissat B."/>
            <person name="Holligan D."/>
            <person name="Holt R."/>
            <person name="Huang W."/>
            <person name="Islam-Faridi N."/>
            <person name="Jones S."/>
            <person name="Jones-Rhoades M."/>
            <person name="Jorgensen R."/>
            <person name="Joshi C."/>
            <person name="Kangasjarvi J."/>
            <person name="Karlsson J."/>
            <person name="Kelleher C."/>
            <person name="Kirkpatrick R."/>
            <person name="Kirst M."/>
            <person name="Kohler A."/>
            <person name="Kalluri U."/>
            <person name="Larimer F."/>
            <person name="Leebens-Mack J."/>
            <person name="Leple J."/>
            <person name="Locascio P."/>
            <person name="Lou Y."/>
            <person name="Lucas S."/>
            <person name="Martin F."/>
            <person name="Montanini B."/>
            <person name="Napoli C."/>
            <person name="Nelson D."/>
            <person name="Nelson C."/>
            <person name="Nieminen K."/>
            <person name="Nilsson O."/>
            <person name="Pereda V."/>
            <person name="Peter G."/>
            <person name="Philippe R."/>
            <person name="Pilate G."/>
            <person name="Poliakov A."/>
            <person name="Razumovskaya J."/>
            <person name="Richardson P."/>
            <person name="Rinaldi C."/>
            <person name="Ritland K."/>
            <person name="Rouze P."/>
            <person name="Ryaboy D."/>
            <person name="Schmutz J."/>
            <person name="Schrader J."/>
            <person name="Segerman B."/>
            <person name="Shin H."/>
            <person name="Siddiqui A."/>
            <person name="Sterky F."/>
            <person name="Terry A."/>
            <person name="Tsai C."/>
            <person name="Uberbacher E."/>
            <person name="Unneberg P."/>
            <person name="Vahala J."/>
            <person name="Wall K."/>
            <person name="Wessler S."/>
            <person name="Yang G."/>
            <person name="Yin T."/>
            <person name="Douglas C."/>
            <person name="Marra M."/>
            <person name="Sandberg G."/>
            <person name="Van De Peer Y."/>
            <person name="Rokhsar D."/>
        </authorList>
    </citation>
    <scope>NUCLEOTIDE SEQUENCE</scope>
    <source>
        <strain evidence="1">Nisqually-1</strain>
    </source>
</reference>
<protein>
    <submittedName>
        <fullName evidence="1">Uncharacterized protein</fullName>
    </submittedName>
</protein>
<sequence length="74" mass="8754">MSVLALAFFFHLNTHKVCYLNIDKHSERRLHARVLSFFFFLSSKAWILINGRDNNQNKALGETRMKIDLRSCRL</sequence>
<accession>A0A2K1R6B2</accession>
<reference evidence="1" key="1">
    <citation type="journal article" date="2006" name="Science">
        <title>The genome of black cottonwood, Populus trichocarpa (Torr. &amp; Gray).</title>
        <authorList>
            <person name="Tuskan G.A."/>
            <person name="Difazio S."/>
            <person name="Jansson S."/>
            <person name="Bohlmann J."/>
            <person name="Grigoriev I."/>
            <person name="Hellsten U."/>
            <person name="Putnam N."/>
            <person name="Ralph S."/>
            <person name="Rombauts S."/>
            <person name="Salamov A."/>
            <person name="Schein J."/>
            <person name="Sterck L."/>
            <person name="Aerts A."/>
            <person name="Bhalerao R.R."/>
            <person name="Bhalerao R.P."/>
            <person name="Blaudez D."/>
            <person name="Boerjan W."/>
            <person name="Brun A."/>
            <person name="Brunner A."/>
            <person name="Busov V."/>
            <person name="Campbell M."/>
            <person name="Carlson J."/>
            <person name="Chalot M."/>
            <person name="Chapman J."/>
            <person name="Chen G.L."/>
            <person name="Cooper D."/>
            <person name="Coutinho P.M."/>
            <person name="Couturier J."/>
            <person name="Covert S."/>
            <person name="Cronk Q."/>
            <person name="Cunningham R."/>
            <person name="Davis J."/>
            <person name="Degroeve S."/>
            <person name="Dejardin A."/>
            <person name="Depamphilis C."/>
            <person name="Detter J."/>
            <person name="Dirks B."/>
            <person name="Dubchak I."/>
            <person name="Duplessis S."/>
            <person name="Ehlting J."/>
            <person name="Ellis B."/>
            <person name="Gendler K."/>
            <person name="Goodstein D."/>
            <person name="Gribskov M."/>
            <person name="Grimwood J."/>
            <person name="Groover A."/>
            <person name="Gunter L."/>
            <person name="Hamberger B."/>
            <person name="Heinze B."/>
            <person name="Helariutta Y."/>
            <person name="Henrissat B."/>
            <person name="Holligan D."/>
            <person name="Holt R."/>
            <person name="Huang W."/>
            <person name="Islam-Faridi N."/>
            <person name="Jones S."/>
            <person name="Jones-Rhoades M."/>
            <person name="Jorgensen R."/>
            <person name="Joshi C."/>
            <person name="Kangasjarvi J."/>
            <person name="Karlsson J."/>
            <person name="Kelleher C."/>
            <person name="Kirkpatrick R."/>
            <person name="Kirst M."/>
            <person name="Kohler A."/>
            <person name="Kalluri U."/>
            <person name="Larimer F."/>
            <person name="Leebens-Mack J."/>
            <person name="Leple J.C."/>
            <person name="Locascio P."/>
            <person name="Lou Y."/>
            <person name="Lucas S."/>
            <person name="Martin F."/>
            <person name="Montanini B."/>
            <person name="Napoli C."/>
            <person name="Nelson D.R."/>
            <person name="Nelson C."/>
            <person name="Nieminen K."/>
            <person name="Nilsson O."/>
            <person name="Pereda V."/>
            <person name="Peter G."/>
            <person name="Philippe R."/>
            <person name="Pilate G."/>
            <person name="Poliakov A."/>
            <person name="Razumovskaya J."/>
            <person name="Richardson P."/>
            <person name="Rinaldi C."/>
            <person name="Ritland K."/>
            <person name="Rouze P."/>
            <person name="Ryaboy D."/>
            <person name="Schmutz J."/>
            <person name="Schrader J."/>
            <person name="Segerman B."/>
            <person name="Shin H."/>
            <person name="Siddiqui A."/>
            <person name="Sterky F."/>
            <person name="Terry A."/>
            <person name="Tsai C.J."/>
            <person name="Uberbacher E."/>
            <person name="Unneberg P."/>
            <person name="Vahala J."/>
            <person name="Wall K."/>
            <person name="Wessler S."/>
            <person name="Yang G."/>
            <person name="Yin T."/>
            <person name="Douglas C."/>
            <person name="Marra M."/>
            <person name="Sandberg G."/>
            <person name="Van de Peer Y."/>
            <person name="Rokhsar D."/>
        </authorList>
    </citation>
    <scope>NUCLEOTIDE SEQUENCE [LARGE SCALE GENOMIC DNA]</scope>
    <source>
        <strain evidence="1">Nisqually-1</strain>
    </source>
</reference>
<proteinExistence type="predicted"/>
<gene>
    <name evidence="1" type="ORF">POPTR_T111500</name>
</gene>
<name>A0A2K1R6B2_POPTR</name>
<dbReference type="AlphaFoldDB" id="A0A2K1R6B2"/>
<dbReference type="EMBL" id="KZ623435">
    <property type="protein sequence ID" value="PNS22824.1"/>
    <property type="molecule type" value="Genomic_DNA"/>
</dbReference>
<dbReference type="InParanoid" id="A0A2K1R6B2"/>
<organism evidence="1">
    <name type="scientific">Populus trichocarpa</name>
    <name type="common">Western balsam poplar</name>
    <name type="synonym">Populus balsamifera subsp. trichocarpa</name>
    <dbReference type="NCBI Taxonomy" id="3694"/>
    <lineage>
        <taxon>Eukaryota</taxon>
        <taxon>Viridiplantae</taxon>
        <taxon>Streptophyta</taxon>
        <taxon>Embryophyta</taxon>
        <taxon>Tracheophyta</taxon>
        <taxon>Spermatophyta</taxon>
        <taxon>Magnoliopsida</taxon>
        <taxon>eudicotyledons</taxon>
        <taxon>Gunneridae</taxon>
        <taxon>Pentapetalae</taxon>
        <taxon>rosids</taxon>
        <taxon>fabids</taxon>
        <taxon>Malpighiales</taxon>
        <taxon>Salicaceae</taxon>
        <taxon>Saliceae</taxon>
        <taxon>Populus</taxon>
    </lineage>
</organism>